<comment type="similarity">
    <text evidence="2">Belongs to the binding-protein-dependent transport system permease family. CysTW subfamily.</text>
</comment>
<dbReference type="PANTHER" id="PTHR42929:SF1">
    <property type="entry name" value="INNER MEMBRANE ABC TRANSPORTER PERMEASE PROTEIN YDCU-RELATED"/>
    <property type="match status" value="1"/>
</dbReference>
<sequence>MTPSSTNRSGWAAYLQVAPLTLVLICFFAVPVALVVIVSFFRYQMLVGIVPTFTVKNYVDLFTNPTTWTLYASTLKFTLIVLVVTFVLGFWIAYFLVFHIRNLVTAIGLFLVCTVPFWTSNIIRMISWRPVLGREGLINSALQNAGITSQPIDWLLYSDFSVVVAYVHLFTLFMIVPIFNSMARIDKALLEAAIDAGASRFGVIWEVVLPLSKTGIALGALFVVTLVMGDFFVVTVMSGGLSGSATSGIFNDLQFLNYPRAAANAVILLITVLLIAAGIFRLVDVRKELVR</sequence>
<dbReference type="Gene3D" id="1.10.3720.10">
    <property type="entry name" value="MetI-like"/>
    <property type="match status" value="1"/>
</dbReference>
<dbReference type="SUPFAM" id="SSF161098">
    <property type="entry name" value="MetI-like"/>
    <property type="match status" value="1"/>
</dbReference>
<name>A0A7W9CU22_9HYPH</name>
<keyword evidence="11" id="KW-1185">Reference proteome</keyword>
<dbReference type="Proteomes" id="UP000523821">
    <property type="component" value="Unassembled WGS sequence"/>
</dbReference>
<evidence type="ECO:0000256" key="7">
    <source>
        <dbReference type="ARBA" id="ARBA00023136"/>
    </source>
</evidence>
<dbReference type="InterPro" id="IPR035906">
    <property type="entry name" value="MetI-like_sf"/>
</dbReference>
<evidence type="ECO:0000256" key="6">
    <source>
        <dbReference type="ARBA" id="ARBA00022989"/>
    </source>
</evidence>
<feature type="transmembrane region" description="Helical" evidence="8">
    <location>
        <begin position="261"/>
        <end position="283"/>
    </location>
</feature>
<evidence type="ECO:0000313" key="11">
    <source>
        <dbReference type="Proteomes" id="UP000523821"/>
    </source>
</evidence>
<evidence type="ECO:0000259" key="9">
    <source>
        <dbReference type="PROSITE" id="PS50928"/>
    </source>
</evidence>
<feature type="transmembrane region" description="Helical" evidence="8">
    <location>
        <begin position="216"/>
        <end position="241"/>
    </location>
</feature>
<dbReference type="CDD" id="cd06261">
    <property type="entry name" value="TM_PBP2"/>
    <property type="match status" value="1"/>
</dbReference>
<dbReference type="InterPro" id="IPR000515">
    <property type="entry name" value="MetI-like"/>
</dbReference>
<protein>
    <submittedName>
        <fullName evidence="10">Putative spermidine/putrescine transport system permease protein</fullName>
    </submittedName>
</protein>
<dbReference type="AlphaFoldDB" id="A0A7W9CU22"/>
<dbReference type="PROSITE" id="PS50928">
    <property type="entry name" value="ABC_TM1"/>
    <property type="match status" value="1"/>
</dbReference>
<dbReference type="RefSeq" id="WP_183853106.1">
    <property type="nucleotide sequence ID" value="NZ_JACHOO010000002.1"/>
</dbReference>
<evidence type="ECO:0000256" key="4">
    <source>
        <dbReference type="ARBA" id="ARBA00022475"/>
    </source>
</evidence>
<feature type="transmembrane region" description="Helical" evidence="8">
    <location>
        <begin position="77"/>
        <end position="96"/>
    </location>
</feature>
<evidence type="ECO:0000256" key="3">
    <source>
        <dbReference type="ARBA" id="ARBA00022448"/>
    </source>
</evidence>
<proteinExistence type="inferred from homology"/>
<keyword evidence="5 8" id="KW-0812">Transmembrane</keyword>
<dbReference type="GO" id="GO:0005886">
    <property type="term" value="C:plasma membrane"/>
    <property type="evidence" value="ECO:0007669"/>
    <property type="project" value="UniProtKB-SubCell"/>
</dbReference>
<feature type="domain" description="ABC transmembrane type-1" evidence="9">
    <location>
        <begin position="71"/>
        <end position="279"/>
    </location>
</feature>
<feature type="transmembrane region" description="Helical" evidence="8">
    <location>
        <begin position="12"/>
        <end position="41"/>
    </location>
</feature>
<evidence type="ECO:0000256" key="8">
    <source>
        <dbReference type="SAM" id="Phobius"/>
    </source>
</evidence>
<dbReference type="GO" id="GO:0055085">
    <property type="term" value="P:transmembrane transport"/>
    <property type="evidence" value="ECO:0007669"/>
    <property type="project" value="InterPro"/>
</dbReference>
<dbReference type="EMBL" id="JACHOO010000002">
    <property type="protein sequence ID" value="MBB5751913.1"/>
    <property type="molecule type" value="Genomic_DNA"/>
</dbReference>
<keyword evidence="4" id="KW-1003">Cell membrane</keyword>
<feature type="transmembrane region" description="Helical" evidence="8">
    <location>
        <begin position="160"/>
        <end position="179"/>
    </location>
</feature>
<evidence type="ECO:0000313" key="10">
    <source>
        <dbReference type="EMBL" id="MBB5751913.1"/>
    </source>
</evidence>
<comment type="subcellular location">
    <subcellularLocation>
        <location evidence="1">Cell membrane</location>
        <topology evidence="1">Multi-pass membrane protein</topology>
    </subcellularLocation>
</comment>
<evidence type="ECO:0000256" key="2">
    <source>
        <dbReference type="ARBA" id="ARBA00007069"/>
    </source>
</evidence>
<evidence type="ECO:0000256" key="5">
    <source>
        <dbReference type="ARBA" id="ARBA00022692"/>
    </source>
</evidence>
<organism evidence="10 11">
    <name type="scientific">Prosthecomicrobium pneumaticum</name>
    <dbReference type="NCBI Taxonomy" id="81895"/>
    <lineage>
        <taxon>Bacteria</taxon>
        <taxon>Pseudomonadati</taxon>
        <taxon>Pseudomonadota</taxon>
        <taxon>Alphaproteobacteria</taxon>
        <taxon>Hyphomicrobiales</taxon>
        <taxon>Kaistiaceae</taxon>
        <taxon>Prosthecomicrobium</taxon>
    </lineage>
</organism>
<keyword evidence="7 8" id="KW-0472">Membrane</keyword>
<accession>A0A7W9CU22</accession>
<keyword evidence="6 8" id="KW-1133">Transmembrane helix</keyword>
<evidence type="ECO:0000256" key="1">
    <source>
        <dbReference type="ARBA" id="ARBA00004651"/>
    </source>
</evidence>
<reference evidence="10 11" key="1">
    <citation type="submission" date="2020-08" db="EMBL/GenBank/DDBJ databases">
        <title>Genomic Encyclopedia of Type Strains, Phase IV (KMG-IV): sequencing the most valuable type-strain genomes for metagenomic binning, comparative biology and taxonomic classification.</title>
        <authorList>
            <person name="Goeker M."/>
        </authorList>
    </citation>
    <scope>NUCLEOTIDE SEQUENCE [LARGE SCALE GENOMIC DNA]</scope>
    <source>
        <strain evidence="10 11">DSM 16268</strain>
    </source>
</reference>
<gene>
    <name evidence="10" type="ORF">GGQ63_000965</name>
</gene>
<dbReference type="PANTHER" id="PTHR42929">
    <property type="entry name" value="INNER MEMBRANE ABC TRANSPORTER PERMEASE PROTEIN YDCU-RELATED-RELATED"/>
    <property type="match status" value="1"/>
</dbReference>
<comment type="caution">
    <text evidence="10">The sequence shown here is derived from an EMBL/GenBank/DDBJ whole genome shotgun (WGS) entry which is preliminary data.</text>
</comment>
<feature type="transmembrane region" description="Helical" evidence="8">
    <location>
        <begin position="103"/>
        <end position="123"/>
    </location>
</feature>
<keyword evidence="3" id="KW-0813">Transport</keyword>